<sequence>MPYQLDITTEVVDGEPIRKSAVLTLDGMPVFLMLNFSSKDFTISPFVNTDVRFCIDRFGIDLNKRAKPSSNSSLLIEVCKDGGLCFHKEQGFVFIHRNGAVQCSFNDDSDAVFINKITRNGDEVSPALYYATKEEKRKKIETAKEEE</sequence>
<dbReference type="AlphaFoldDB" id="A0AAW5K6R0"/>
<name>A0AAW5K6R0_9BACT</name>
<dbReference type="EMBL" id="JANFYT010000013">
    <property type="protein sequence ID" value="MCQ4814218.1"/>
    <property type="molecule type" value="Genomic_DNA"/>
</dbReference>
<organism evidence="1 2">
    <name type="scientific">Cloacibacillus evryensis</name>
    <dbReference type="NCBI Taxonomy" id="508460"/>
    <lineage>
        <taxon>Bacteria</taxon>
        <taxon>Thermotogati</taxon>
        <taxon>Synergistota</taxon>
        <taxon>Synergistia</taxon>
        <taxon>Synergistales</taxon>
        <taxon>Synergistaceae</taxon>
        <taxon>Cloacibacillus</taxon>
    </lineage>
</organism>
<proteinExistence type="predicted"/>
<reference evidence="1 2" key="1">
    <citation type="submission" date="2022-06" db="EMBL/GenBank/DDBJ databases">
        <title>Isolation of gut microbiota from human fecal samples.</title>
        <authorList>
            <person name="Pamer E.G."/>
            <person name="Barat B."/>
            <person name="Waligurski E."/>
            <person name="Medina S."/>
            <person name="Paddock L."/>
            <person name="Mostad J."/>
        </authorList>
    </citation>
    <scope>NUCLEOTIDE SEQUENCE [LARGE SCALE GENOMIC DNA]</scope>
    <source>
        <strain evidence="1 2">DFI.9.90</strain>
    </source>
</reference>
<dbReference type="Proteomes" id="UP001205919">
    <property type="component" value="Unassembled WGS sequence"/>
</dbReference>
<protein>
    <recommendedName>
        <fullName evidence="3">BFN domain-containing protein</fullName>
    </recommendedName>
</protein>
<evidence type="ECO:0008006" key="3">
    <source>
        <dbReference type="Google" id="ProtNLM"/>
    </source>
</evidence>
<gene>
    <name evidence="1" type="ORF">NE630_07215</name>
</gene>
<evidence type="ECO:0000313" key="2">
    <source>
        <dbReference type="Proteomes" id="UP001205919"/>
    </source>
</evidence>
<keyword evidence="2" id="KW-1185">Reference proteome</keyword>
<dbReference type="RefSeq" id="WP_008709912.1">
    <property type="nucleotide sequence ID" value="NZ_CABKQM010000005.1"/>
</dbReference>
<accession>A0AAW5K6R0</accession>
<comment type="caution">
    <text evidence="1">The sequence shown here is derived from an EMBL/GenBank/DDBJ whole genome shotgun (WGS) entry which is preliminary data.</text>
</comment>
<evidence type="ECO:0000313" key="1">
    <source>
        <dbReference type="EMBL" id="MCQ4814218.1"/>
    </source>
</evidence>